<reference evidence="2" key="5">
    <citation type="journal article" date="2021" name="G3 (Bethesda)">
        <title>Aegilops tauschii genome assembly Aet v5.0 features greater sequence contiguity and improved annotation.</title>
        <authorList>
            <person name="Wang L."/>
            <person name="Zhu T."/>
            <person name="Rodriguez J.C."/>
            <person name="Deal K.R."/>
            <person name="Dubcovsky J."/>
            <person name="McGuire P.E."/>
            <person name="Lux T."/>
            <person name="Spannagl M."/>
            <person name="Mayer K.F.X."/>
            <person name="Baldrich P."/>
            <person name="Meyers B.C."/>
            <person name="Huo N."/>
            <person name="Gu Y.Q."/>
            <person name="Zhou H."/>
            <person name="Devos K.M."/>
            <person name="Bennetzen J.L."/>
            <person name="Unver T."/>
            <person name="Budak H."/>
            <person name="Gulick P.J."/>
            <person name="Galiba G."/>
            <person name="Kalapos B."/>
            <person name="Nelson D.R."/>
            <person name="Li P."/>
            <person name="You F.M."/>
            <person name="Luo M.C."/>
            <person name="Dvorak J."/>
        </authorList>
    </citation>
    <scope>NUCLEOTIDE SEQUENCE [LARGE SCALE GENOMIC DNA]</scope>
    <source>
        <strain evidence="2">cv. AL8/78</strain>
    </source>
</reference>
<accession>A0A452YST7</accession>
<organism evidence="2 3">
    <name type="scientific">Aegilops tauschii subsp. strangulata</name>
    <name type="common">Goatgrass</name>
    <dbReference type="NCBI Taxonomy" id="200361"/>
    <lineage>
        <taxon>Eukaryota</taxon>
        <taxon>Viridiplantae</taxon>
        <taxon>Streptophyta</taxon>
        <taxon>Embryophyta</taxon>
        <taxon>Tracheophyta</taxon>
        <taxon>Spermatophyta</taxon>
        <taxon>Magnoliopsida</taxon>
        <taxon>Liliopsida</taxon>
        <taxon>Poales</taxon>
        <taxon>Poaceae</taxon>
        <taxon>BOP clade</taxon>
        <taxon>Pooideae</taxon>
        <taxon>Triticodae</taxon>
        <taxon>Triticeae</taxon>
        <taxon>Triticinae</taxon>
        <taxon>Aegilops</taxon>
    </lineage>
</organism>
<evidence type="ECO:0000313" key="3">
    <source>
        <dbReference type="Proteomes" id="UP000015105"/>
    </source>
</evidence>
<reference evidence="2" key="3">
    <citation type="journal article" date="2017" name="Nature">
        <title>Genome sequence of the progenitor of the wheat D genome Aegilops tauschii.</title>
        <authorList>
            <person name="Luo M.C."/>
            <person name="Gu Y.Q."/>
            <person name="Puiu D."/>
            <person name="Wang H."/>
            <person name="Twardziok S.O."/>
            <person name="Deal K.R."/>
            <person name="Huo N."/>
            <person name="Zhu T."/>
            <person name="Wang L."/>
            <person name="Wang Y."/>
            <person name="McGuire P.E."/>
            <person name="Liu S."/>
            <person name="Long H."/>
            <person name="Ramasamy R.K."/>
            <person name="Rodriguez J.C."/>
            <person name="Van S.L."/>
            <person name="Yuan L."/>
            <person name="Wang Z."/>
            <person name="Xia Z."/>
            <person name="Xiao L."/>
            <person name="Anderson O.D."/>
            <person name="Ouyang S."/>
            <person name="Liang Y."/>
            <person name="Zimin A.V."/>
            <person name="Pertea G."/>
            <person name="Qi P."/>
            <person name="Bennetzen J.L."/>
            <person name="Dai X."/>
            <person name="Dawson M.W."/>
            <person name="Muller H.G."/>
            <person name="Kugler K."/>
            <person name="Rivarola-Duarte L."/>
            <person name="Spannagl M."/>
            <person name="Mayer K.F.X."/>
            <person name="Lu F.H."/>
            <person name="Bevan M.W."/>
            <person name="Leroy P."/>
            <person name="Li P."/>
            <person name="You F.M."/>
            <person name="Sun Q."/>
            <person name="Liu Z."/>
            <person name="Lyons E."/>
            <person name="Wicker T."/>
            <person name="Salzberg S.L."/>
            <person name="Devos K.M."/>
            <person name="Dvorak J."/>
        </authorList>
    </citation>
    <scope>NUCLEOTIDE SEQUENCE [LARGE SCALE GENOMIC DNA]</scope>
    <source>
        <strain evidence="2">cv. AL8/78</strain>
    </source>
</reference>
<name>A0A452YST7_AEGTS</name>
<dbReference type="EnsemblPlants" id="AET1Gv20524100.1">
    <property type="protein sequence ID" value="AET1Gv20524100.1"/>
    <property type="gene ID" value="AET1Gv20524100"/>
</dbReference>
<reference evidence="3" key="1">
    <citation type="journal article" date="2014" name="Science">
        <title>Ancient hybridizations among the ancestral genomes of bread wheat.</title>
        <authorList>
            <consortium name="International Wheat Genome Sequencing Consortium,"/>
            <person name="Marcussen T."/>
            <person name="Sandve S.R."/>
            <person name="Heier L."/>
            <person name="Spannagl M."/>
            <person name="Pfeifer M."/>
            <person name="Jakobsen K.S."/>
            <person name="Wulff B.B."/>
            <person name="Steuernagel B."/>
            <person name="Mayer K.F."/>
            <person name="Olsen O.A."/>
        </authorList>
    </citation>
    <scope>NUCLEOTIDE SEQUENCE [LARGE SCALE GENOMIC DNA]</scope>
    <source>
        <strain evidence="3">cv. AL8/78</strain>
    </source>
</reference>
<dbReference type="Gramene" id="AET1Gv20524100.1">
    <property type="protein sequence ID" value="AET1Gv20524100.1"/>
    <property type="gene ID" value="AET1Gv20524100"/>
</dbReference>
<evidence type="ECO:0000313" key="2">
    <source>
        <dbReference type="EnsemblPlants" id="AET1Gv20524100.1"/>
    </source>
</evidence>
<evidence type="ECO:0000256" key="1">
    <source>
        <dbReference type="SAM" id="MobiDB-lite"/>
    </source>
</evidence>
<sequence length="61" mass="6971">WMDSFLPSRAPRFPAISRRGRGGLGSGNQSISSKRKIGFWWNGWAPLRDPDEATAKLRRRD</sequence>
<protein>
    <submittedName>
        <fullName evidence="2">Uncharacterized protein</fullName>
    </submittedName>
</protein>
<reference evidence="2" key="4">
    <citation type="submission" date="2019-03" db="UniProtKB">
        <authorList>
            <consortium name="EnsemblPlants"/>
        </authorList>
    </citation>
    <scope>IDENTIFICATION</scope>
</reference>
<dbReference type="Proteomes" id="UP000015105">
    <property type="component" value="Chromosome 1D"/>
</dbReference>
<reference evidence="3" key="2">
    <citation type="journal article" date="2017" name="Nat. Plants">
        <title>The Aegilops tauschii genome reveals multiple impacts of transposons.</title>
        <authorList>
            <person name="Zhao G."/>
            <person name="Zou C."/>
            <person name="Li K."/>
            <person name="Wang K."/>
            <person name="Li T."/>
            <person name="Gao L."/>
            <person name="Zhang X."/>
            <person name="Wang H."/>
            <person name="Yang Z."/>
            <person name="Liu X."/>
            <person name="Jiang W."/>
            <person name="Mao L."/>
            <person name="Kong X."/>
            <person name="Jiao Y."/>
            <person name="Jia J."/>
        </authorList>
    </citation>
    <scope>NUCLEOTIDE SEQUENCE [LARGE SCALE GENOMIC DNA]</scope>
    <source>
        <strain evidence="3">cv. AL8/78</strain>
    </source>
</reference>
<dbReference type="AlphaFoldDB" id="A0A452YST7"/>
<feature type="region of interest" description="Disordered" evidence="1">
    <location>
        <begin position="1"/>
        <end position="31"/>
    </location>
</feature>
<keyword evidence="3" id="KW-1185">Reference proteome</keyword>
<proteinExistence type="predicted"/>